<comment type="caution">
    <text evidence="2">The sequence shown here is derived from an EMBL/GenBank/DDBJ whole genome shotgun (WGS) entry which is preliminary data.</text>
</comment>
<proteinExistence type="predicted"/>
<evidence type="ECO:0000256" key="1">
    <source>
        <dbReference type="SAM" id="Phobius"/>
    </source>
</evidence>
<gene>
    <name evidence="2" type="ORF">ACFSUE_02125</name>
</gene>
<dbReference type="Proteomes" id="UP001597399">
    <property type="component" value="Unassembled WGS sequence"/>
</dbReference>
<accession>A0ABW5RZ65</accession>
<organism evidence="2 3">
    <name type="scientific">Sporolactobacillus shoreicorticis</name>
    <dbReference type="NCBI Taxonomy" id="1923877"/>
    <lineage>
        <taxon>Bacteria</taxon>
        <taxon>Bacillati</taxon>
        <taxon>Bacillota</taxon>
        <taxon>Bacilli</taxon>
        <taxon>Bacillales</taxon>
        <taxon>Sporolactobacillaceae</taxon>
        <taxon>Sporolactobacillus</taxon>
    </lineage>
</organism>
<protein>
    <submittedName>
        <fullName evidence="2">Uncharacterized protein</fullName>
    </submittedName>
</protein>
<evidence type="ECO:0000313" key="3">
    <source>
        <dbReference type="Proteomes" id="UP001597399"/>
    </source>
</evidence>
<dbReference type="EMBL" id="JBHUMQ010000003">
    <property type="protein sequence ID" value="MFD2692443.1"/>
    <property type="molecule type" value="Genomic_DNA"/>
</dbReference>
<name>A0ABW5RZ65_9BACL</name>
<keyword evidence="1" id="KW-1133">Transmembrane helix</keyword>
<keyword evidence="1" id="KW-0812">Transmembrane</keyword>
<feature type="transmembrane region" description="Helical" evidence="1">
    <location>
        <begin position="34"/>
        <end position="53"/>
    </location>
</feature>
<reference evidence="3" key="1">
    <citation type="journal article" date="2019" name="Int. J. Syst. Evol. Microbiol.">
        <title>The Global Catalogue of Microorganisms (GCM) 10K type strain sequencing project: providing services to taxonomists for standard genome sequencing and annotation.</title>
        <authorList>
            <consortium name="The Broad Institute Genomics Platform"/>
            <consortium name="The Broad Institute Genome Sequencing Center for Infectious Disease"/>
            <person name="Wu L."/>
            <person name="Ma J."/>
        </authorList>
    </citation>
    <scope>NUCLEOTIDE SEQUENCE [LARGE SCALE GENOMIC DNA]</scope>
    <source>
        <strain evidence="3">TISTR 2466</strain>
    </source>
</reference>
<sequence length="59" mass="6999">MKKLLYYAGLFVACFAIQWYWYTQIMTKANKTMLDMLLASIVFIVIVVLLDYVSGKRRR</sequence>
<keyword evidence="1" id="KW-0472">Membrane</keyword>
<feature type="transmembrane region" description="Helical" evidence="1">
    <location>
        <begin position="5"/>
        <end position="22"/>
    </location>
</feature>
<evidence type="ECO:0000313" key="2">
    <source>
        <dbReference type="EMBL" id="MFD2692443.1"/>
    </source>
</evidence>
<keyword evidence="3" id="KW-1185">Reference proteome</keyword>
<dbReference type="RefSeq" id="WP_253059533.1">
    <property type="nucleotide sequence ID" value="NZ_JAMXWM010000004.1"/>
</dbReference>